<gene>
    <name evidence="9" type="ORF">GBAR_LOCUS29285</name>
</gene>
<reference evidence="9" key="1">
    <citation type="submission" date="2023-03" db="EMBL/GenBank/DDBJ databases">
        <authorList>
            <person name="Steffen K."/>
            <person name="Cardenas P."/>
        </authorList>
    </citation>
    <scope>NUCLEOTIDE SEQUENCE</scope>
</reference>
<dbReference type="InterPro" id="IPR050738">
    <property type="entry name" value="Sulfatase"/>
</dbReference>
<comment type="similarity">
    <text evidence="2">Belongs to the sulfatase family.</text>
</comment>
<dbReference type="PANTHER" id="PTHR42693:SF53">
    <property type="entry name" value="ENDO-4-O-SULFATASE"/>
    <property type="match status" value="1"/>
</dbReference>
<dbReference type="Gene3D" id="3.40.720.10">
    <property type="entry name" value="Alkaline Phosphatase, subunit A"/>
    <property type="match status" value="1"/>
</dbReference>
<comment type="caution">
    <text evidence="9">The sequence shown here is derived from an EMBL/GenBank/DDBJ whole genome shotgun (WGS) entry which is preliminary data.</text>
</comment>
<comment type="cofactor">
    <cofactor evidence="1">
        <name>Ca(2+)</name>
        <dbReference type="ChEBI" id="CHEBI:29108"/>
    </cofactor>
</comment>
<evidence type="ECO:0000259" key="8">
    <source>
        <dbReference type="Pfam" id="PF00884"/>
    </source>
</evidence>
<keyword evidence="3" id="KW-0479">Metal-binding</keyword>
<dbReference type="InterPro" id="IPR024607">
    <property type="entry name" value="Sulfatase_CS"/>
</dbReference>
<keyword evidence="5" id="KW-0106">Calcium</keyword>
<dbReference type="Pfam" id="PF00884">
    <property type="entry name" value="Sulfatase"/>
    <property type="match status" value="1"/>
</dbReference>
<evidence type="ECO:0000256" key="7">
    <source>
        <dbReference type="SAM" id="Phobius"/>
    </source>
</evidence>
<accession>A0AA35TTG9</accession>
<evidence type="ECO:0000256" key="4">
    <source>
        <dbReference type="ARBA" id="ARBA00022801"/>
    </source>
</evidence>
<evidence type="ECO:0000313" key="10">
    <source>
        <dbReference type="Proteomes" id="UP001174909"/>
    </source>
</evidence>
<dbReference type="EMBL" id="CASHTH010004102">
    <property type="protein sequence ID" value="CAI8053553.1"/>
    <property type="molecule type" value="Genomic_DNA"/>
</dbReference>
<dbReference type="SUPFAM" id="SSF53649">
    <property type="entry name" value="Alkaline phosphatase-like"/>
    <property type="match status" value="1"/>
</dbReference>
<feature type="compositionally biased region" description="Polar residues" evidence="6">
    <location>
        <begin position="55"/>
        <end position="64"/>
    </location>
</feature>
<evidence type="ECO:0000256" key="1">
    <source>
        <dbReference type="ARBA" id="ARBA00001913"/>
    </source>
</evidence>
<proteinExistence type="inferred from homology"/>
<dbReference type="InterPro" id="IPR017850">
    <property type="entry name" value="Alkaline_phosphatase_core_sf"/>
</dbReference>
<evidence type="ECO:0000313" key="9">
    <source>
        <dbReference type="EMBL" id="CAI8053553.1"/>
    </source>
</evidence>
<organism evidence="9 10">
    <name type="scientific">Geodia barretti</name>
    <name type="common">Barrett's horny sponge</name>
    <dbReference type="NCBI Taxonomy" id="519541"/>
    <lineage>
        <taxon>Eukaryota</taxon>
        <taxon>Metazoa</taxon>
        <taxon>Porifera</taxon>
        <taxon>Demospongiae</taxon>
        <taxon>Heteroscleromorpha</taxon>
        <taxon>Tetractinellida</taxon>
        <taxon>Astrophorina</taxon>
        <taxon>Geodiidae</taxon>
        <taxon>Geodia</taxon>
    </lineage>
</organism>
<feature type="compositionally biased region" description="Polar residues" evidence="6">
    <location>
        <begin position="36"/>
        <end position="46"/>
    </location>
</feature>
<name>A0AA35TTG9_GEOBA</name>
<feature type="region of interest" description="Disordered" evidence="6">
    <location>
        <begin position="36"/>
        <end position="70"/>
    </location>
</feature>
<protein>
    <submittedName>
        <fullName evidence="9">N-acetylgalactosamine-6-sulfatase</fullName>
    </submittedName>
</protein>
<keyword evidence="7" id="KW-0812">Transmembrane</keyword>
<dbReference type="AlphaFoldDB" id="A0AA35TTG9"/>
<keyword evidence="7" id="KW-1133">Transmembrane helix</keyword>
<dbReference type="PANTHER" id="PTHR42693">
    <property type="entry name" value="ARYLSULFATASE FAMILY MEMBER"/>
    <property type="match status" value="1"/>
</dbReference>
<dbReference type="GO" id="GO:0046872">
    <property type="term" value="F:metal ion binding"/>
    <property type="evidence" value="ECO:0007669"/>
    <property type="project" value="UniProtKB-KW"/>
</dbReference>
<keyword evidence="4" id="KW-0378">Hydrolase</keyword>
<evidence type="ECO:0000256" key="2">
    <source>
        <dbReference type="ARBA" id="ARBA00008779"/>
    </source>
</evidence>
<dbReference type="InterPro" id="IPR000917">
    <property type="entry name" value="Sulfatase_N"/>
</dbReference>
<dbReference type="Proteomes" id="UP001174909">
    <property type="component" value="Unassembled WGS sequence"/>
</dbReference>
<evidence type="ECO:0000256" key="3">
    <source>
        <dbReference type="ARBA" id="ARBA00022723"/>
    </source>
</evidence>
<evidence type="ECO:0000256" key="5">
    <source>
        <dbReference type="ARBA" id="ARBA00022837"/>
    </source>
</evidence>
<evidence type="ECO:0000256" key="6">
    <source>
        <dbReference type="SAM" id="MobiDB-lite"/>
    </source>
</evidence>
<feature type="transmembrane region" description="Helical" evidence="7">
    <location>
        <begin position="7"/>
        <end position="25"/>
    </location>
</feature>
<keyword evidence="7" id="KW-0472">Membrane</keyword>
<feature type="domain" description="Sulfatase N-terminal" evidence="8">
    <location>
        <begin position="97"/>
        <end position="446"/>
    </location>
</feature>
<dbReference type="PROSITE" id="PS00523">
    <property type="entry name" value="SULFATASE_1"/>
    <property type="match status" value="1"/>
</dbReference>
<sequence length="497" mass="55186">MKSTLKITFFGLAFLSVPIILYQLYSQTGSAVGGTLTETDSNQGSSVAVPLENNVPRSQPTIPTSVGGGGTLRIASETKPTLSEGTATPPKSEPTLPNIVYLLADDLGYGDVAYNGGVAQTPNLDEMASSLHSIQFNRFYSGGPVCSPTRGTLLTGRNHNRYCIWHADIGVPRSDLTCPSLMPLPPSELTVAEILSEVGYHTAIYGKWHVGDLRKVPGGNKKWPVSNPTMHGFREWLVTERHTSNILPNCRCSHNDYSCKLNGRKYNVVFCRDYWYENPLTGQLEKSRRQVFEDSHYIVDRFEEFLKNRNKSRPFYSQLSFHSVHSQYLATPYWYNIYLKKYNADRSHYLGATSALDEAVGRVRILLKKYGIAENTLLWFSSDNGPQKNEPGSAGKLRGRKGDVLEGGIRVPGIIEWPAIIHGNRKTSVPVVTTDFLPTVAEIVGYKLPRNLLLDGISILPILNDVAGDRPRGNNIKYAFYLKRGKLDVNFRAAVVG</sequence>
<dbReference type="GO" id="GO:0004065">
    <property type="term" value="F:arylsulfatase activity"/>
    <property type="evidence" value="ECO:0007669"/>
    <property type="project" value="TreeGrafter"/>
</dbReference>
<keyword evidence="10" id="KW-1185">Reference proteome</keyword>